<reference evidence="3 4" key="1">
    <citation type="journal article" date="2018" name="Int. J. Syst. Evol. Microbiol.">
        <title>Parvibium lacunae gen. nov., sp. nov., a new member of the family Alcaligenaceae isolated from a freshwater pond.</title>
        <authorList>
            <person name="Chen W.M."/>
            <person name="Xie P.B."/>
            <person name="Hsu M.Y."/>
            <person name="Sheu S.Y."/>
        </authorList>
    </citation>
    <scope>NUCLEOTIDE SEQUENCE [LARGE SCALE GENOMIC DNA]</scope>
    <source>
        <strain evidence="3 4">KMB9</strain>
    </source>
</reference>
<dbReference type="InterPro" id="IPR002048">
    <property type="entry name" value="EF_hand_dom"/>
</dbReference>
<feature type="compositionally biased region" description="Basic residues" evidence="1">
    <location>
        <begin position="53"/>
        <end position="65"/>
    </location>
</feature>
<name>A0A368L5M6_9BURK</name>
<evidence type="ECO:0000259" key="2">
    <source>
        <dbReference type="PROSITE" id="PS50222"/>
    </source>
</evidence>
<dbReference type="CDD" id="cd00051">
    <property type="entry name" value="EFh"/>
    <property type="match status" value="1"/>
</dbReference>
<dbReference type="EMBL" id="QPGB01000002">
    <property type="protein sequence ID" value="RCS58722.1"/>
    <property type="molecule type" value="Genomic_DNA"/>
</dbReference>
<dbReference type="InterPro" id="IPR018247">
    <property type="entry name" value="EF_Hand_1_Ca_BS"/>
</dbReference>
<feature type="domain" description="EF-hand" evidence="2">
    <location>
        <begin position="25"/>
        <end position="60"/>
    </location>
</feature>
<gene>
    <name evidence="3" type="ORF">DU000_07400</name>
</gene>
<accession>A0A368L5M6</accession>
<dbReference type="Proteomes" id="UP000252357">
    <property type="component" value="Unassembled WGS sequence"/>
</dbReference>
<dbReference type="Gene3D" id="1.10.238.10">
    <property type="entry name" value="EF-hand"/>
    <property type="match status" value="1"/>
</dbReference>
<dbReference type="AlphaFoldDB" id="A0A368L5M6"/>
<evidence type="ECO:0000313" key="4">
    <source>
        <dbReference type="Proteomes" id="UP000252357"/>
    </source>
</evidence>
<dbReference type="OrthoDB" id="5461251at2"/>
<dbReference type="PROSITE" id="PS00018">
    <property type="entry name" value="EF_HAND_1"/>
    <property type="match status" value="1"/>
</dbReference>
<dbReference type="Pfam" id="PF13202">
    <property type="entry name" value="EF-hand_5"/>
    <property type="match status" value="2"/>
</dbReference>
<proteinExistence type="predicted"/>
<protein>
    <submittedName>
        <fullName evidence="3">EF-hand domain-containing protein</fullName>
    </submittedName>
</protein>
<dbReference type="GO" id="GO:0005509">
    <property type="term" value="F:calcium ion binding"/>
    <property type="evidence" value="ECO:0007669"/>
    <property type="project" value="InterPro"/>
</dbReference>
<evidence type="ECO:0000256" key="1">
    <source>
        <dbReference type="SAM" id="MobiDB-lite"/>
    </source>
</evidence>
<keyword evidence="4" id="KW-1185">Reference proteome</keyword>
<sequence length="87" mass="9447">MEKMRARLKEADKDGDGAISLSEATALPHLQQHFAALDTNQDGKVTREEMRAHHEKMRQARRSGGPRHEGAGPQGQARPMPPAPAAG</sequence>
<feature type="region of interest" description="Disordered" evidence="1">
    <location>
        <begin position="36"/>
        <end position="87"/>
    </location>
</feature>
<dbReference type="InterPro" id="IPR011992">
    <property type="entry name" value="EF-hand-dom_pair"/>
</dbReference>
<organism evidence="3 4">
    <name type="scientific">Parvibium lacunae</name>
    <dbReference type="NCBI Taxonomy" id="1888893"/>
    <lineage>
        <taxon>Bacteria</taxon>
        <taxon>Pseudomonadati</taxon>
        <taxon>Pseudomonadota</taxon>
        <taxon>Betaproteobacteria</taxon>
        <taxon>Burkholderiales</taxon>
        <taxon>Alcaligenaceae</taxon>
        <taxon>Parvibium</taxon>
    </lineage>
</organism>
<comment type="caution">
    <text evidence="3">The sequence shown here is derived from an EMBL/GenBank/DDBJ whole genome shotgun (WGS) entry which is preliminary data.</text>
</comment>
<dbReference type="SUPFAM" id="SSF47473">
    <property type="entry name" value="EF-hand"/>
    <property type="match status" value="1"/>
</dbReference>
<dbReference type="PROSITE" id="PS50222">
    <property type="entry name" value="EF_HAND_2"/>
    <property type="match status" value="1"/>
</dbReference>
<evidence type="ECO:0000313" key="3">
    <source>
        <dbReference type="EMBL" id="RCS58722.1"/>
    </source>
</evidence>